<keyword evidence="7 12" id="KW-1133">Transmembrane helix</keyword>
<dbReference type="GO" id="GO:0000139">
    <property type="term" value="C:Golgi membrane"/>
    <property type="evidence" value="ECO:0007669"/>
    <property type="project" value="UniProtKB-SubCell"/>
</dbReference>
<keyword evidence="5 12" id="KW-0812">Transmembrane</keyword>
<organism evidence="13 14">
    <name type="scientific">Ascaris lumbricoides</name>
    <name type="common">Giant roundworm</name>
    <dbReference type="NCBI Taxonomy" id="6252"/>
    <lineage>
        <taxon>Eukaryota</taxon>
        <taxon>Metazoa</taxon>
        <taxon>Ecdysozoa</taxon>
        <taxon>Nematoda</taxon>
        <taxon>Chromadorea</taxon>
        <taxon>Rhabditida</taxon>
        <taxon>Spirurina</taxon>
        <taxon>Ascaridomorpha</taxon>
        <taxon>Ascaridoidea</taxon>
        <taxon>Ascarididae</taxon>
        <taxon>Ascaris</taxon>
    </lineage>
</organism>
<dbReference type="UniPathway" id="UPA00378"/>
<dbReference type="SUPFAM" id="SSF53448">
    <property type="entry name" value="Nucleotide-diphospho-sugar transferases"/>
    <property type="match status" value="2"/>
</dbReference>
<evidence type="ECO:0000256" key="3">
    <source>
        <dbReference type="ARBA" id="ARBA00012641"/>
    </source>
</evidence>
<protein>
    <recommendedName>
        <fullName evidence="3 12">Galactosylgalactosylxylosylprotein 3-beta-glucuronosyltransferase</fullName>
        <ecNumber evidence="3 12">2.4.1.135</ecNumber>
    </recommendedName>
</protein>
<reference evidence="14" key="1">
    <citation type="submission" date="2017-02" db="UniProtKB">
        <authorList>
            <consortium name="WormBaseParasite"/>
        </authorList>
    </citation>
    <scope>IDENTIFICATION</scope>
</reference>
<dbReference type="GO" id="GO:0046872">
    <property type="term" value="F:metal ion binding"/>
    <property type="evidence" value="ECO:0007669"/>
    <property type="project" value="UniProtKB-KW"/>
</dbReference>
<feature type="transmembrane region" description="Helical" evidence="12">
    <location>
        <begin position="20"/>
        <end position="37"/>
    </location>
</feature>
<keyword evidence="12" id="KW-0333">Golgi apparatus</keyword>
<comment type="subcellular location">
    <subcellularLocation>
        <location evidence="12">Golgi apparatus membrane</location>
        <topology evidence="12">Single-pass type II membrane protein</topology>
    </subcellularLocation>
    <subcellularLocation>
        <location evidence="1">Membrane</location>
        <topology evidence="1">Single-pass type II membrane protein</topology>
    </subcellularLocation>
</comment>
<evidence type="ECO:0000256" key="11">
    <source>
        <dbReference type="PIRSR" id="PIRSR605027-3"/>
    </source>
</evidence>
<keyword evidence="6 12" id="KW-0735">Signal-anchor</keyword>
<comment type="similarity">
    <text evidence="2 12">Belongs to the glycosyltransferase 43 family.</text>
</comment>
<evidence type="ECO:0000256" key="2">
    <source>
        <dbReference type="ARBA" id="ARBA00007706"/>
    </source>
</evidence>
<evidence type="ECO:0000256" key="5">
    <source>
        <dbReference type="ARBA" id="ARBA00022692"/>
    </source>
</evidence>
<evidence type="ECO:0000313" key="14">
    <source>
        <dbReference type="WBParaSite" id="ALUE_0000913901-mRNA-1"/>
    </source>
</evidence>
<evidence type="ECO:0000256" key="4">
    <source>
        <dbReference type="ARBA" id="ARBA00022679"/>
    </source>
</evidence>
<keyword evidence="4 12" id="KW-0808">Transferase</keyword>
<dbReference type="EC" id="2.4.1.135" evidence="3 12"/>
<feature type="transmembrane region" description="Helical" evidence="12">
    <location>
        <begin position="106"/>
        <end position="123"/>
    </location>
</feature>
<evidence type="ECO:0000256" key="1">
    <source>
        <dbReference type="ARBA" id="ARBA00004606"/>
    </source>
</evidence>
<keyword evidence="13" id="KW-1185">Reference proteome</keyword>
<feature type="binding site" evidence="11">
    <location>
        <position position="296"/>
    </location>
    <ligand>
        <name>Mn(2+)</name>
        <dbReference type="ChEBI" id="CHEBI:29035"/>
    </ligand>
</feature>
<comment type="catalytic activity">
    <reaction evidence="10 12">
        <text>3-O-(beta-D-galactosyl-(1-&gt;3)-beta-D-galactosyl-(1-&gt;4)-beta-D-xylosyl)-L-seryl-[protein] + UDP-alpha-D-glucuronate = 3-O-(beta-D-GlcA-(1-&gt;3)-beta-D-Gal-(1-&gt;3)-beta-D-Gal-(1-&gt;4)-beta-D-Xyl)-L-seryl-[protein] + UDP + H(+)</text>
        <dbReference type="Rhea" id="RHEA:24168"/>
        <dbReference type="Rhea" id="RHEA-COMP:12571"/>
        <dbReference type="Rhea" id="RHEA-COMP:12573"/>
        <dbReference type="ChEBI" id="CHEBI:15378"/>
        <dbReference type="ChEBI" id="CHEBI:58052"/>
        <dbReference type="ChEBI" id="CHEBI:58223"/>
        <dbReference type="ChEBI" id="CHEBI:132090"/>
        <dbReference type="ChEBI" id="CHEBI:132093"/>
        <dbReference type="EC" id="2.4.1.135"/>
    </reaction>
</comment>
<evidence type="ECO:0000256" key="6">
    <source>
        <dbReference type="ARBA" id="ARBA00022968"/>
    </source>
</evidence>
<dbReference type="GO" id="GO:0005975">
    <property type="term" value="P:carbohydrate metabolic process"/>
    <property type="evidence" value="ECO:0007669"/>
    <property type="project" value="TreeGrafter"/>
</dbReference>
<dbReference type="PANTHER" id="PTHR10896">
    <property type="entry name" value="GALACTOSYLGALACTOSYLXYLOSYLPROTEIN 3-BETA-GLUCURONOSYLTRANSFERASE BETA-1,3-GLUCURONYLTRANSFERASE"/>
    <property type="match status" value="1"/>
</dbReference>
<proteinExistence type="inferred from homology"/>
<sequence>MPSSLSKLMRPRSALRLEALPAIAGIAAVAAIVHFYTKGHGLKFLQWRRVRRSLVKVVKTKKNTRAHVDLTLICKLWRIWRILIPSIFSAEMFFKKIQLHKLRRWIYMLFLLESFLWVVHFVGSEMEMQMNRTYCSLSLYALKLDDYKGQPLIIVITPTRKTLTRLPDMTRLAQTLTLTHHIAWVVIENGISRADPIERLLKRSSIPFCYLVLAQTLTLTHHIAWVVIENGISRADPIERLLKRSSIPFCYLVSPIIDLSFQESWRWTAREFGLKFVTQQFATFSNHAVIYFADDDGAYDLRIFDSYIRNVQTIGVWAIGLAGKEAIVAPAVDTNGVVNGWLTKEHQDSQWPLDAPGFAINLRVLLNHTNFILGDCKMPLPQECLLSQLGLTKENAKPFGYNVVPRDVLAWQPTTVFKLKDPTKKYPTYGYVVEYDPPNRPENI</sequence>
<dbReference type="Proteomes" id="UP000036681">
    <property type="component" value="Unplaced"/>
</dbReference>
<evidence type="ECO:0000256" key="10">
    <source>
        <dbReference type="ARBA" id="ARBA00047979"/>
    </source>
</evidence>
<keyword evidence="11 12" id="KW-0464">Manganese</keyword>
<accession>A0A0M3HZJ3</accession>
<dbReference type="Pfam" id="PF03360">
    <property type="entry name" value="Glyco_transf_43"/>
    <property type="match status" value="1"/>
</dbReference>
<evidence type="ECO:0000256" key="7">
    <source>
        <dbReference type="ARBA" id="ARBA00022989"/>
    </source>
</evidence>
<dbReference type="InterPro" id="IPR005027">
    <property type="entry name" value="Glyco_trans_43"/>
</dbReference>
<evidence type="ECO:0000256" key="9">
    <source>
        <dbReference type="ARBA" id="ARBA00023180"/>
    </source>
</evidence>
<comment type="caution">
    <text evidence="12">Lacks conserved residue(s) required for the propagation of feature annotation.</text>
</comment>
<dbReference type="GO" id="GO:0015018">
    <property type="term" value="F:galactosylgalactosylxylosylprotein 3-beta-glucuronosyltransferase activity"/>
    <property type="evidence" value="ECO:0007669"/>
    <property type="project" value="UniProtKB-UniRule"/>
</dbReference>
<keyword evidence="11 12" id="KW-0479">Metal-binding</keyword>
<keyword evidence="9" id="KW-0325">Glycoprotein</keyword>
<dbReference type="WBParaSite" id="ALUE_0000913901-mRNA-1">
    <property type="protein sequence ID" value="ALUE_0000913901-mRNA-1"/>
    <property type="gene ID" value="ALUE_0000913901"/>
</dbReference>
<name>A0A0M3HZJ3_ASCLU</name>
<dbReference type="PANTHER" id="PTHR10896:SF30">
    <property type="entry name" value="GALACTOSYLGALACTOSYLXYLOSYLPROTEIN 3-BETA-GLUCURONOSYLTRANSFERASE"/>
    <property type="match status" value="1"/>
</dbReference>
<keyword evidence="8 12" id="KW-0472">Membrane</keyword>
<dbReference type="Gene3D" id="3.90.550.10">
    <property type="entry name" value="Spore Coat Polysaccharide Biosynthesis Protein SpsA, Chain A"/>
    <property type="match status" value="2"/>
</dbReference>
<comment type="cofactor">
    <cofactor evidence="11 12">
        <name>Mn(2+)</name>
        <dbReference type="ChEBI" id="CHEBI:29035"/>
    </cofactor>
</comment>
<dbReference type="GO" id="GO:0050650">
    <property type="term" value="P:chondroitin sulfate proteoglycan biosynthetic process"/>
    <property type="evidence" value="ECO:0007669"/>
    <property type="project" value="TreeGrafter"/>
</dbReference>
<evidence type="ECO:0000256" key="12">
    <source>
        <dbReference type="RuleBase" id="RU363127"/>
    </source>
</evidence>
<evidence type="ECO:0000313" key="13">
    <source>
        <dbReference type="Proteomes" id="UP000036681"/>
    </source>
</evidence>
<dbReference type="InterPro" id="IPR029044">
    <property type="entry name" value="Nucleotide-diphossugar_trans"/>
</dbReference>
<comment type="pathway">
    <text evidence="12">Protein modification; protein glycosylation.</text>
</comment>
<evidence type="ECO:0000256" key="8">
    <source>
        <dbReference type="ARBA" id="ARBA00023136"/>
    </source>
</evidence>
<dbReference type="AlphaFoldDB" id="A0A0M3HZJ3"/>